<dbReference type="AlphaFoldDB" id="A0A1T4KWK6"/>
<dbReference type="Gene3D" id="3.30.1330.40">
    <property type="entry name" value="RutC-like"/>
    <property type="match status" value="1"/>
</dbReference>
<dbReference type="PANTHER" id="PTHR21164:SF0">
    <property type="entry name" value="CHORISMATE MUTASE AROH"/>
    <property type="match status" value="1"/>
</dbReference>
<accession>A0A1T4KWK6</accession>
<keyword evidence="2" id="KW-0028">Amino-acid biosynthesis</keyword>
<keyword evidence="4" id="KW-1185">Reference proteome</keyword>
<sequence>MNLFFNQKLRLFGIRGATGCENTKESIAKNVVEMCSKLFSENKVLPENIVSIQFTSTNDLTAMNPAAALRQGGDCGIDVSSVPLFCSQEPEIEGSPEKMIRILVTAYLASNSKVKPVYINGGEKLRPDFAKKN</sequence>
<keyword evidence="2" id="KW-0413">Isomerase</keyword>
<dbReference type="InterPro" id="IPR008243">
    <property type="entry name" value="Chorismate_mutase_AroH"/>
</dbReference>
<dbReference type="SUPFAM" id="SSF55298">
    <property type="entry name" value="YjgF-like"/>
    <property type="match status" value="1"/>
</dbReference>
<dbReference type="InterPro" id="IPR035959">
    <property type="entry name" value="RutC-like_sf"/>
</dbReference>
<dbReference type="GO" id="GO:0004106">
    <property type="term" value="F:chorismate mutase activity"/>
    <property type="evidence" value="ECO:0007669"/>
    <property type="project" value="UniProtKB-UniRule"/>
</dbReference>
<dbReference type="GO" id="GO:0046417">
    <property type="term" value="P:chorismate metabolic process"/>
    <property type="evidence" value="ECO:0007669"/>
    <property type="project" value="TreeGrafter"/>
</dbReference>
<dbReference type="RefSeq" id="WP_078930103.1">
    <property type="nucleotide sequence ID" value="NZ_FUXC01000001.1"/>
</dbReference>
<comment type="catalytic activity">
    <reaction evidence="2">
        <text>chorismate = prephenate</text>
        <dbReference type="Rhea" id="RHEA:13897"/>
        <dbReference type="ChEBI" id="CHEBI:29748"/>
        <dbReference type="ChEBI" id="CHEBI:29934"/>
        <dbReference type="EC" id="5.4.99.5"/>
    </reaction>
</comment>
<evidence type="ECO:0000313" key="4">
    <source>
        <dbReference type="Proteomes" id="UP000190395"/>
    </source>
</evidence>
<dbReference type="GeneID" id="303366629"/>
<evidence type="ECO:0000256" key="2">
    <source>
        <dbReference type="PROSITE-ProRule" id="PRU00514"/>
    </source>
</evidence>
<dbReference type="EMBL" id="FUXC01000001">
    <property type="protein sequence ID" value="SJZ46738.1"/>
    <property type="molecule type" value="Genomic_DNA"/>
</dbReference>
<name>A0A1T4KWK6_9SPIR</name>
<protein>
    <recommendedName>
        <fullName evidence="1 2">chorismate mutase</fullName>
        <ecNumber evidence="1 2">5.4.99.5</ecNumber>
    </recommendedName>
</protein>
<dbReference type="EC" id="5.4.99.5" evidence="1 2"/>
<dbReference type="PROSITE" id="PS51167">
    <property type="entry name" value="CHORISMATE_MUT_1"/>
    <property type="match status" value="1"/>
</dbReference>
<proteinExistence type="predicted"/>
<dbReference type="GO" id="GO:0009073">
    <property type="term" value="P:aromatic amino acid family biosynthetic process"/>
    <property type="evidence" value="ECO:0007669"/>
    <property type="project" value="UniProtKB-UniRule"/>
</dbReference>
<evidence type="ECO:0000313" key="3">
    <source>
        <dbReference type="EMBL" id="SJZ46738.1"/>
    </source>
</evidence>
<dbReference type="NCBIfam" id="TIGR01796">
    <property type="entry name" value="CM_mono_aroH"/>
    <property type="match status" value="1"/>
</dbReference>
<organism evidence="3 4">
    <name type="scientific">Treponema berlinense</name>
    <dbReference type="NCBI Taxonomy" id="225004"/>
    <lineage>
        <taxon>Bacteria</taxon>
        <taxon>Pseudomonadati</taxon>
        <taxon>Spirochaetota</taxon>
        <taxon>Spirochaetia</taxon>
        <taxon>Spirochaetales</taxon>
        <taxon>Treponemataceae</taxon>
        <taxon>Treponema</taxon>
    </lineage>
</organism>
<gene>
    <name evidence="3" type="ORF">SAMN02745152_00354</name>
</gene>
<keyword evidence="2" id="KW-0057">Aromatic amino acid biosynthesis</keyword>
<dbReference type="Proteomes" id="UP000190395">
    <property type="component" value="Unassembled WGS sequence"/>
</dbReference>
<evidence type="ECO:0000256" key="1">
    <source>
        <dbReference type="NCBIfam" id="TIGR01796"/>
    </source>
</evidence>
<dbReference type="GO" id="GO:0008652">
    <property type="term" value="P:amino acid biosynthetic process"/>
    <property type="evidence" value="ECO:0007669"/>
    <property type="project" value="UniProtKB-UniRule"/>
</dbReference>
<reference evidence="3 4" key="1">
    <citation type="submission" date="2017-02" db="EMBL/GenBank/DDBJ databases">
        <authorList>
            <person name="Peterson S.W."/>
        </authorList>
    </citation>
    <scope>NUCLEOTIDE SEQUENCE [LARGE SCALE GENOMIC DNA]</scope>
    <source>
        <strain evidence="3 4">ATCC BAA-909</strain>
    </source>
</reference>
<dbReference type="OrthoDB" id="9802232at2"/>
<dbReference type="STRING" id="225004.SAMN02745152_00354"/>
<dbReference type="Pfam" id="PF07736">
    <property type="entry name" value="CM_1"/>
    <property type="match status" value="1"/>
</dbReference>
<dbReference type="PANTHER" id="PTHR21164">
    <property type="entry name" value="CHORISMATE MUTASE"/>
    <property type="match status" value="1"/>
</dbReference>